<dbReference type="PROSITE" id="PS51155">
    <property type="entry name" value="CHIT_BIND_RR_2"/>
    <property type="match status" value="1"/>
</dbReference>
<name>A0A7R9GTM6_TIMCR</name>
<dbReference type="PRINTS" id="PR00947">
    <property type="entry name" value="CUTICLE"/>
</dbReference>
<dbReference type="GO" id="GO:0008010">
    <property type="term" value="F:structural constituent of chitin-based larval cuticle"/>
    <property type="evidence" value="ECO:0007669"/>
    <property type="project" value="TreeGrafter"/>
</dbReference>
<dbReference type="AlphaFoldDB" id="A0A7R9GTM6"/>
<dbReference type="EMBL" id="OC316965">
    <property type="protein sequence ID" value="CAD7394446.1"/>
    <property type="molecule type" value="Genomic_DNA"/>
</dbReference>
<dbReference type="InterPro" id="IPR000618">
    <property type="entry name" value="Insect_cuticle"/>
</dbReference>
<sequence length="166" mass="18254">MDLGIGKVELKEVNPHLRGGRPENHLERLENHLGKTTPSSPDRDLNLDFPVLSSRAQHDKRNLVFFVVTLAVVTAMPQKLDEPIPIVKQSSNISPEGAYEYSYETGNGIAADETGVLHKAANPEDGSVVVAEGRYSWTAPDGKLYSVTYKADENGFQVFGDHIPKK</sequence>
<organism evidence="3">
    <name type="scientific">Timema cristinae</name>
    <name type="common">Walking stick</name>
    <dbReference type="NCBI Taxonomy" id="61476"/>
    <lineage>
        <taxon>Eukaryota</taxon>
        <taxon>Metazoa</taxon>
        <taxon>Ecdysozoa</taxon>
        <taxon>Arthropoda</taxon>
        <taxon>Hexapoda</taxon>
        <taxon>Insecta</taxon>
        <taxon>Pterygota</taxon>
        <taxon>Neoptera</taxon>
        <taxon>Polyneoptera</taxon>
        <taxon>Phasmatodea</taxon>
        <taxon>Timematodea</taxon>
        <taxon>Timematoidea</taxon>
        <taxon>Timematidae</taxon>
        <taxon>Timema</taxon>
    </lineage>
</organism>
<dbReference type="PROSITE" id="PS00233">
    <property type="entry name" value="CHIT_BIND_RR_1"/>
    <property type="match status" value="1"/>
</dbReference>
<dbReference type="PANTHER" id="PTHR10380:SF173">
    <property type="entry name" value="CUTICULAR PROTEIN 47EF, ISOFORM C-RELATED"/>
    <property type="match status" value="1"/>
</dbReference>
<proteinExistence type="predicted"/>
<keyword evidence="1 2" id="KW-0193">Cuticle</keyword>
<reference evidence="3" key="1">
    <citation type="submission" date="2020-11" db="EMBL/GenBank/DDBJ databases">
        <authorList>
            <person name="Tran Van P."/>
        </authorList>
    </citation>
    <scope>NUCLEOTIDE SEQUENCE</scope>
</reference>
<evidence type="ECO:0000256" key="1">
    <source>
        <dbReference type="ARBA" id="ARBA00022460"/>
    </source>
</evidence>
<gene>
    <name evidence="3" type="ORF">TCEB3V08_LOCUS2371</name>
</gene>
<dbReference type="InterPro" id="IPR031311">
    <property type="entry name" value="CHIT_BIND_RR_consensus"/>
</dbReference>
<evidence type="ECO:0000256" key="2">
    <source>
        <dbReference type="PROSITE-ProRule" id="PRU00497"/>
    </source>
</evidence>
<accession>A0A7R9GTM6</accession>
<dbReference type="GO" id="GO:0062129">
    <property type="term" value="C:chitin-based extracellular matrix"/>
    <property type="evidence" value="ECO:0007669"/>
    <property type="project" value="TreeGrafter"/>
</dbReference>
<dbReference type="InterPro" id="IPR050468">
    <property type="entry name" value="Cuticle_Struct_Prot"/>
</dbReference>
<evidence type="ECO:0000313" key="3">
    <source>
        <dbReference type="EMBL" id="CAD7394446.1"/>
    </source>
</evidence>
<dbReference type="Pfam" id="PF00379">
    <property type="entry name" value="Chitin_bind_4"/>
    <property type="match status" value="1"/>
</dbReference>
<dbReference type="PANTHER" id="PTHR10380">
    <property type="entry name" value="CUTICLE PROTEIN"/>
    <property type="match status" value="1"/>
</dbReference>
<protein>
    <submittedName>
        <fullName evidence="3">Uncharacterized protein</fullName>
    </submittedName>
</protein>